<dbReference type="SUPFAM" id="SSF47413">
    <property type="entry name" value="lambda repressor-like DNA-binding domains"/>
    <property type="match status" value="1"/>
</dbReference>
<dbReference type="CDD" id="cd00093">
    <property type="entry name" value="HTH_XRE"/>
    <property type="match status" value="1"/>
</dbReference>
<reference evidence="1" key="1">
    <citation type="submission" date="2014-04" db="EMBL/GenBank/DDBJ databases">
        <authorList>
            <person name="Croucher N."/>
        </authorList>
    </citation>
    <scope>NUCLEOTIDE SEQUENCE</scope>
    <source>
        <strain evidence="1">065645</strain>
    </source>
</reference>
<name>A0A098APZ3_STREE</name>
<protein>
    <submittedName>
        <fullName evidence="1">Putative prophage protein</fullName>
    </submittedName>
</protein>
<evidence type="ECO:0000313" key="1">
    <source>
        <dbReference type="EMBL" id="CDQ30098.1"/>
    </source>
</evidence>
<dbReference type="AlphaFoldDB" id="A0A098APZ3"/>
<dbReference type="InterPro" id="IPR001387">
    <property type="entry name" value="Cro/C1-type_HTH"/>
</dbReference>
<reference evidence="1" key="2">
    <citation type="submission" date="2014-10" db="EMBL/GenBank/DDBJ databases">
        <title>Contrasting mechanisms driving short-term and long-term diversification of pneumococci.</title>
        <authorList>
            <person name="Croucher N.J."/>
            <person name="Coupland P.C."/>
            <person name="Stevenson A.E."/>
            <person name="Callendrello A."/>
            <person name="Bentley S.D."/>
            <person name="Hanage W.P."/>
        </authorList>
    </citation>
    <scope>NUCLEOTIDE SEQUENCE</scope>
    <source>
        <strain evidence="1">065645</strain>
    </source>
</reference>
<accession>A0A098APZ3</accession>
<dbReference type="GO" id="GO:0003677">
    <property type="term" value="F:DNA binding"/>
    <property type="evidence" value="ECO:0007669"/>
    <property type="project" value="InterPro"/>
</dbReference>
<dbReference type="SMART" id="SM00530">
    <property type="entry name" value="HTH_XRE"/>
    <property type="match status" value="1"/>
</dbReference>
<dbReference type="Gene3D" id="1.10.260.40">
    <property type="entry name" value="lambda repressor-like DNA-binding domains"/>
    <property type="match status" value="1"/>
</dbReference>
<dbReference type="InterPro" id="IPR010982">
    <property type="entry name" value="Lambda_DNA-bd_dom_sf"/>
</dbReference>
<organism evidence="1">
    <name type="scientific">Streptococcus pneumoniae</name>
    <dbReference type="NCBI Taxonomy" id="1313"/>
    <lineage>
        <taxon>Bacteria</taxon>
        <taxon>Bacillati</taxon>
        <taxon>Bacillota</taxon>
        <taxon>Bacilli</taxon>
        <taxon>Lactobacillales</taxon>
        <taxon>Streptococcaceae</taxon>
        <taxon>Streptococcus</taxon>
    </lineage>
</organism>
<sequence>MSKELKIIKAKIKTRLIELDMTQAELAKQVSVASSVISELLKYGKGSESVKEKVADVLGIENPWENS</sequence>
<proteinExistence type="predicted"/>
<dbReference type="EMBL" id="LK020688">
    <property type="protein sequence ID" value="CDQ30098.1"/>
    <property type="molecule type" value="Genomic_DNA"/>
</dbReference>
<dbReference type="RefSeq" id="WP_000032097.1">
    <property type="nucleotide sequence ID" value="NZ_CFBI01000024.1"/>
</dbReference>